<dbReference type="SMART" id="SM00248">
    <property type="entry name" value="ANK"/>
    <property type="match status" value="2"/>
</dbReference>
<evidence type="ECO:0000256" key="1">
    <source>
        <dbReference type="ARBA" id="ARBA00022737"/>
    </source>
</evidence>
<accession>A0A8H4NG59</accession>
<gene>
    <name evidence="5" type="ORF">GTA08_BOTSDO01465</name>
</gene>
<feature type="compositionally biased region" description="Basic and acidic residues" evidence="4">
    <location>
        <begin position="222"/>
        <end position="232"/>
    </location>
</feature>
<evidence type="ECO:0000313" key="5">
    <source>
        <dbReference type="EMBL" id="KAF4313752.1"/>
    </source>
</evidence>
<dbReference type="Pfam" id="PF00023">
    <property type="entry name" value="Ank"/>
    <property type="match status" value="1"/>
</dbReference>
<comment type="caution">
    <text evidence="5">The sequence shown here is derived from an EMBL/GenBank/DDBJ whole genome shotgun (WGS) entry which is preliminary data.</text>
</comment>
<proteinExistence type="predicted"/>
<dbReference type="PANTHER" id="PTHR24198">
    <property type="entry name" value="ANKYRIN REPEAT AND PROTEIN KINASE DOMAIN-CONTAINING PROTEIN"/>
    <property type="match status" value="1"/>
</dbReference>
<dbReference type="PANTHER" id="PTHR24198:SF165">
    <property type="entry name" value="ANKYRIN REPEAT-CONTAINING PROTEIN-RELATED"/>
    <property type="match status" value="1"/>
</dbReference>
<dbReference type="PROSITE" id="PS50297">
    <property type="entry name" value="ANK_REP_REGION"/>
    <property type="match status" value="2"/>
</dbReference>
<evidence type="ECO:0000256" key="3">
    <source>
        <dbReference type="PROSITE-ProRule" id="PRU00023"/>
    </source>
</evidence>
<dbReference type="PRINTS" id="PR01415">
    <property type="entry name" value="ANKYRIN"/>
</dbReference>
<keyword evidence="6" id="KW-1185">Reference proteome</keyword>
<dbReference type="EMBL" id="WWBZ02000001">
    <property type="protein sequence ID" value="KAF4313752.1"/>
    <property type="molecule type" value="Genomic_DNA"/>
</dbReference>
<dbReference type="AlphaFoldDB" id="A0A8H4NG59"/>
<reference evidence="5" key="1">
    <citation type="submission" date="2020-04" db="EMBL/GenBank/DDBJ databases">
        <title>Genome Assembly and Annotation of Botryosphaeria dothidea sdau 11-99, a Latent Pathogen of Apple Fruit Ring Rot in China.</title>
        <authorList>
            <person name="Yu C."/>
            <person name="Diao Y."/>
            <person name="Lu Q."/>
            <person name="Zhao J."/>
            <person name="Cui S."/>
            <person name="Peng C."/>
            <person name="He B."/>
            <person name="Liu H."/>
        </authorList>
    </citation>
    <scope>NUCLEOTIDE SEQUENCE [LARGE SCALE GENOMIC DNA]</scope>
    <source>
        <strain evidence="5">Sdau11-99</strain>
    </source>
</reference>
<name>A0A8H4NG59_9PEZI</name>
<dbReference type="InterPro" id="IPR036770">
    <property type="entry name" value="Ankyrin_rpt-contain_sf"/>
</dbReference>
<dbReference type="PROSITE" id="PS50088">
    <property type="entry name" value="ANK_REPEAT"/>
    <property type="match status" value="2"/>
</dbReference>
<dbReference type="OrthoDB" id="10057496at2759"/>
<dbReference type="GO" id="GO:0005737">
    <property type="term" value="C:cytoplasm"/>
    <property type="evidence" value="ECO:0007669"/>
    <property type="project" value="TreeGrafter"/>
</dbReference>
<feature type="repeat" description="ANK" evidence="3">
    <location>
        <begin position="108"/>
        <end position="140"/>
    </location>
</feature>
<keyword evidence="1" id="KW-0677">Repeat</keyword>
<feature type="repeat" description="ANK" evidence="3">
    <location>
        <begin position="60"/>
        <end position="88"/>
    </location>
</feature>
<dbReference type="Proteomes" id="UP000572817">
    <property type="component" value="Unassembled WGS sequence"/>
</dbReference>
<protein>
    <submittedName>
        <fullName evidence="5">Ankyrin repeat containing protein yar1</fullName>
    </submittedName>
</protein>
<dbReference type="Pfam" id="PF12796">
    <property type="entry name" value="Ank_2"/>
    <property type="match status" value="1"/>
</dbReference>
<sequence>MPAHPTPARLTLSEDEIDDVLYLARANETQDLPQYLQELSQSHAGSSPADILVAAVDSQSGNSALHYAAANGHTEILDIVRTTLTSAAPSPDAAKESYKSFVNLKNASGNTALHWAALNGHLAAVKTLVSLGADAAILNTAGHDAVFEAEQNGKNDVVGWLLVEGGALDTVVGALKEEEVAESSKNGEQDEDEGETVEMKMTMGDTTETGVEKGIENLQVDEAAKAKEKASG</sequence>
<dbReference type="InterPro" id="IPR002110">
    <property type="entry name" value="Ankyrin_rpt"/>
</dbReference>
<feature type="region of interest" description="Disordered" evidence="4">
    <location>
        <begin position="178"/>
        <end position="232"/>
    </location>
</feature>
<organism evidence="5 6">
    <name type="scientific">Botryosphaeria dothidea</name>
    <dbReference type="NCBI Taxonomy" id="55169"/>
    <lineage>
        <taxon>Eukaryota</taxon>
        <taxon>Fungi</taxon>
        <taxon>Dikarya</taxon>
        <taxon>Ascomycota</taxon>
        <taxon>Pezizomycotina</taxon>
        <taxon>Dothideomycetes</taxon>
        <taxon>Dothideomycetes incertae sedis</taxon>
        <taxon>Botryosphaeriales</taxon>
        <taxon>Botryosphaeriaceae</taxon>
        <taxon>Botryosphaeria</taxon>
    </lineage>
</organism>
<dbReference type="Gene3D" id="1.25.40.20">
    <property type="entry name" value="Ankyrin repeat-containing domain"/>
    <property type="match status" value="1"/>
</dbReference>
<dbReference type="SUPFAM" id="SSF48403">
    <property type="entry name" value="Ankyrin repeat"/>
    <property type="match status" value="1"/>
</dbReference>
<evidence type="ECO:0000313" key="6">
    <source>
        <dbReference type="Proteomes" id="UP000572817"/>
    </source>
</evidence>
<evidence type="ECO:0000256" key="2">
    <source>
        <dbReference type="ARBA" id="ARBA00023043"/>
    </source>
</evidence>
<evidence type="ECO:0000256" key="4">
    <source>
        <dbReference type="SAM" id="MobiDB-lite"/>
    </source>
</evidence>
<keyword evidence="2 3" id="KW-0040">ANK repeat</keyword>